<gene>
    <name evidence="1" type="ORF">K0O23_18485</name>
</gene>
<dbReference type="InterPro" id="IPR046297">
    <property type="entry name" value="DUF6334"/>
</dbReference>
<keyword evidence="2" id="KW-1185">Reference proteome</keyword>
<proteinExistence type="predicted"/>
<reference evidence="1 2" key="1">
    <citation type="journal article" date="2016" name="Int. J. Syst. Evol. Microbiol.">
        <title>Pontibacter aydingkolensis sp. nov., isolated from soil of a salt lake.</title>
        <authorList>
            <person name="Osman G."/>
            <person name="Zhang T."/>
            <person name="Lou K."/>
            <person name="Gao Y."/>
            <person name="Chang W."/>
            <person name="Lin Q."/>
            <person name="Yang H.M."/>
            <person name="Huo X.D."/>
            <person name="Wang N."/>
        </authorList>
    </citation>
    <scope>NUCLEOTIDE SEQUENCE [LARGE SCALE GENOMIC DNA]</scope>
    <source>
        <strain evidence="1 2">KACC 19255</strain>
    </source>
</reference>
<comment type="caution">
    <text evidence="1">The sequence shown here is derived from an EMBL/GenBank/DDBJ whole genome shotgun (WGS) entry which is preliminary data.</text>
</comment>
<evidence type="ECO:0000313" key="1">
    <source>
        <dbReference type="EMBL" id="MBW7469067.1"/>
    </source>
</evidence>
<organism evidence="1 2">
    <name type="scientific">Pontibacter aydingkolensis</name>
    <dbReference type="NCBI Taxonomy" id="1911536"/>
    <lineage>
        <taxon>Bacteria</taxon>
        <taxon>Pseudomonadati</taxon>
        <taxon>Bacteroidota</taxon>
        <taxon>Cytophagia</taxon>
        <taxon>Cytophagales</taxon>
        <taxon>Hymenobacteraceae</taxon>
        <taxon>Pontibacter</taxon>
    </lineage>
</organism>
<evidence type="ECO:0000313" key="2">
    <source>
        <dbReference type="Proteomes" id="UP000813018"/>
    </source>
</evidence>
<dbReference type="RefSeq" id="WP_219878935.1">
    <property type="nucleotide sequence ID" value="NZ_JAHYXK010000025.1"/>
</dbReference>
<dbReference type="Proteomes" id="UP000813018">
    <property type="component" value="Unassembled WGS sequence"/>
</dbReference>
<name>A0ABS7CZ24_9BACT</name>
<dbReference type="EMBL" id="JAHYXK010000025">
    <property type="protein sequence ID" value="MBW7469067.1"/>
    <property type="molecule type" value="Genomic_DNA"/>
</dbReference>
<sequence>MEAPFKTDNIAGEKIEAIAIEVWDQNNNGLDWVTKVFIQTTKETLVISVNPDLDKLELKTESAINKPIASDKETSIVSVDATAPFSNLLDKRIVWIWTLTNNQGYQDDAQIEVADGQYRKRIQFMAEGSQIKVYRLK</sequence>
<accession>A0ABS7CZ24</accession>
<dbReference type="Pfam" id="PF19860">
    <property type="entry name" value="DUF6334"/>
    <property type="match status" value="1"/>
</dbReference>
<protein>
    <submittedName>
        <fullName evidence="1">Uncharacterized protein</fullName>
    </submittedName>
</protein>